<protein>
    <submittedName>
        <fullName evidence="2">Uncharacterized protein</fullName>
    </submittedName>
</protein>
<dbReference type="Proteomes" id="UP000642673">
    <property type="component" value="Unassembled WGS sequence"/>
</dbReference>
<sequence length="61" mass="6814">MTPPPVHLTARQGRGAEPEWEGGGEVREADDRTRHPQWLPGLRGNGGADLHEVRVEELTYE</sequence>
<reference evidence="3" key="1">
    <citation type="journal article" date="2019" name="Int. J. Syst. Evol. Microbiol.">
        <title>The Global Catalogue of Microorganisms (GCM) 10K type strain sequencing project: providing services to taxonomists for standard genome sequencing and annotation.</title>
        <authorList>
            <consortium name="The Broad Institute Genomics Platform"/>
            <consortium name="The Broad Institute Genome Sequencing Center for Infectious Disease"/>
            <person name="Wu L."/>
            <person name="Ma J."/>
        </authorList>
    </citation>
    <scope>NUCLEOTIDE SEQUENCE [LARGE SCALE GENOMIC DNA]</scope>
    <source>
        <strain evidence="3">JCM 4738</strain>
    </source>
</reference>
<organism evidence="2 3">
    <name type="scientific">Streptomyces cirratus</name>
    <dbReference type="NCBI Taxonomy" id="68187"/>
    <lineage>
        <taxon>Bacteria</taxon>
        <taxon>Bacillati</taxon>
        <taxon>Actinomycetota</taxon>
        <taxon>Actinomycetes</taxon>
        <taxon>Kitasatosporales</taxon>
        <taxon>Streptomycetaceae</taxon>
        <taxon>Streptomyces</taxon>
    </lineage>
</organism>
<evidence type="ECO:0000313" key="3">
    <source>
        <dbReference type="Proteomes" id="UP000642673"/>
    </source>
</evidence>
<keyword evidence="3" id="KW-1185">Reference proteome</keyword>
<accession>A0ABQ3ERH6</accession>
<evidence type="ECO:0000313" key="2">
    <source>
        <dbReference type="EMBL" id="GHB43815.1"/>
    </source>
</evidence>
<feature type="compositionally biased region" description="Basic and acidic residues" evidence="1">
    <location>
        <begin position="24"/>
        <end position="34"/>
    </location>
</feature>
<comment type="caution">
    <text evidence="2">The sequence shown here is derived from an EMBL/GenBank/DDBJ whole genome shotgun (WGS) entry which is preliminary data.</text>
</comment>
<proteinExistence type="predicted"/>
<name>A0ABQ3ERH6_9ACTN</name>
<feature type="region of interest" description="Disordered" evidence="1">
    <location>
        <begin position="1"/>
        <end position="51"/>
    </location>
</feature>
<gene>
    <name evidence="2" type="ORF">GCM10010347_11290</name>
</gene>
<dbReference type="EMBL" id="BMVP01000002">
    <property type="protein sequence ID" value="GHB43815.1"/>
    <property type="molecule type" value="Genomic_DNA"/>
</dbReference>
<evidence type="ECO:0000256" key="1">
    <source>
        <dbReference type="SAM" id="MobiDB-lite"/>
    </source>
</evidence>